<protein>
    <submittedName>
        <fullName evidence="1">Peroxide stress protein YaaA</fullName>
    </submittedName>
</protein>
<evidence type="ECO:0000313" key="1">
    <source>
        <dbReference type="EMBL" id="QNV38659.1"/>
    </source>
</evidence>
<dbReference type="EMBL" id="CP061539">
    <property type="protein sequence ID" value="QNV38659.1"/>
    <property type="molecule type" value="Genomic_DNA"/>
</dbReference>
<dbReference type="RefSeq" id="WP_190725268.1">
    <property type="nucleotide sequence ID" value="NZ_CP061539.1"/>
</dbReference>
<dbReference type="InterPro" id="IPR005583">
    <property type="entry name" value="YaaA"/>
</dbReference>
<sequence length="255" mass="27919">MKILLPPSEGKAAAVAGGPVELGDLSFAFLSDARERVADVLAEVSASEGAFDVLKVGASLGAEVERNTRVWDEPAWEAWRVYTGVLFEALDVGSLSAQEFERAVESIVVVSALWGAVRLDDAIPAYRLSMGVKLPGVGSLATFWKAELGRLNELMSDELFVDCRSAAYAKAWVTPAVKTVQVRVEKLLADGSRKVVSHMAKHYRWELARFLVTENLTHIAEPRQLFDAVQRCWQAELVEPTEKKPGVLTLIIPEG</sequence>
<gene>
    <name evidence="1" type="ORF">IDM49_05270</name>
</gene>
<keyword evidence="2" id="KW-1185">Reference proteome</keyword>
<evidence type="ECO:0000313" key="2">
    <source>
        <dbReference type="Proteomes" id="UP000516404"/>
    </source>
</evidence>
<accession>A0A7H2BG63</accession>
<dbReference type="GeneID" id="96623637"/>
<organism evidence="1 2">
    <name type="scientific">Rothia terrae</name>
    <dbReference type="NCBI Taxonomy" id="396015"/>
    <lineage>
        <taxon>Bacteria</taxon>
        <taxon>Bacillati</taxon>
        <taxon>Actinomycetota</taxon>
        <taxon>Actinomycetes</taxon>
        <taxon>Micrococcales</taxon>
        <taxon>Micrococcaceae</taxon>
        <taxon>Rothia</taxon>
    </lineage>
</organism>
<reference evidence="1 2" key="1">
    <citation type="submission" date="2020-09" db="EMBL/GenBank/DDBJ databases">
        <title>Investigation of environmental microbes.</title>
        <authorList>
            <person name="Ou Y."/>
            <person name="Kang Q."/>
        </authorList>
    </citation>
    <scope>NUCLEOTIDE SEQUENCE [LARGE SCALE GENOMIC DNA]</scope>
    <source>
        <strain evidence="1 2">KJZ-14</strain>
    </source>
</reference>
<proteinExistence type="predicted"/>
<dbReference type="GO" id="GO:0005829">
    <property type="term" value="C:cytosol"/>
    <property type="evidence" value="ECO:0007669"/>
    <property type="project" value="TreeGrafter"/>
</dbReference>
<dbReference type="PANTHER" id="PTHR30283:SF4">
    <property type="entry name" value="PEROXIDE STRESS RESISTANCE PROTEIN YAAA"/>
    <property type="match status" value="1"/>
</dbReference>
<name>A0A7H2BG63_9MICC</name>
<dbReference type="Proteomes" id="UP000516404">
    <property type="component" value="Chromosome"/>
</dbReference>
<dbReference type="PANTHER" id="PTHR30283">
    <property type="entry name" value="PEROXIDE STRESS RESPONSE PROTEIN YAAA"/>
    <property type="match status" value="1"/>
</dbReference>
<dbReference type="Pfam" id="PF03883">
    <property type="entry name" value="H2O2_YaaD"/>
    <property type="match status" value="1"/>
</dbReference>
<dbReference type="AlphaFoldDB" id="A0A7H2BG63"/>
<dbReference type="KEGG" id="rter:IDM49_05270"/>
<dbReference type="GO" id="GO:0033194">
    <property type="term" value="P:response to hydroperoxide"/>
    <property type="evidence" value="ECO:0007669"/>
    <property type="project" value="TreeGrafter"/>
</dbReference>